<dbReference type="OrthoDB" id="1820937at2"/>
<reference evidence="2 3" key="1">
    <citation type="submission" date="2019-07" db="EMBL/GenBank/DDBJ databases">
        <authorList>
            <person name="Wongkuna S."/>
            <person name="Scaria J."/>
        </authorList>
    </citation>
    <scope>NUCLEOTIDE SEQUENCE [LARGE SCALE GENOMIC DNA]</scope>
    <source>
        <strain evidence="2 3">SW178</strain>
    </source>
</reference>
<organism evidence="2 3">
    <name type="scientific">Mediterraneibacter catenae</name>
    <dbReference type="NCBI Taxonomy" id="2594882"/>
    <lineage>
        <taxon>Bacteria</taxon>
        <taxon>Bacillati</taxon>
        <taxon>Bacillota</taxon>
        <taxon>Clostridia</taxon>
        <taxon>Lachnospirales</taxon>
        <taxon>Lachnospiraceae</taxon>
        <taxon>Mediterraneibacter</taxon>
    </lineage>
</organism>
<dbReference type="Pfam" id="PF08769">
    <property type="entry name" value="Spo0A_C"/>
    <property type="match status" value="1"/>
</dbReference>
<dbReference type="InterPro" id="IPR036388">
    <property type="entry name" value="WH-like_DNA-bd_sf"/>
</dbReference>
<dbReference type="Proteomes" id="UP000322025">
    <property type="component" value="Unassembled WGS sequence"/>
</dbReference>
<sequence length="148" mass="17559">MNYEKVITNTLDSFGVSRSYTGYNYVVYGLQLILEDEERIECITKALYLDVAKHFHTNWSCVEKNMRTIVNCVWHSHNVELLEIIFSRSHRNKKPTNKEFFKYMYDYIIQINHEVQISDRQISVICPISNTYCEALGAFYIKLSRLIE</sequence>
<gene>
    <name evidence="2" type="ORF">FNY66_08965</name>
</gene>
<proteinExistence type="predicted"/>
<dbReference type="SUPFAM" id="SSF46894">
    <property type="entry name" value="C-terminal effector domain of the bipartite response regulators"/>
    <property type="match status" value="1"/>
</dbReference>
<dbReference type="EMBL" id="VMSO01000010">
    <property type="protein sequence ID" value="KAA8501229.1"/>
    <property type="molecule type" value="Genomic_DNA"/>
</dbReference>
<comment type="caution">
    <text evidence="2">The sequence shown here is derived from an EMBL/GenBank/DDBJ whole genome shotgun (WGS) entry which is preliminary data.</text>
</comment>
<feature type="domain" description="Sporulation initiation factor Spo0A C-terminal" evidence="1">
    <location>
        <begin position="7"/>
        <end position="108"/>
    </location>
</feature>
<name>A0A5M9I0F5_9FIRM</name>
<dbReference type="InterPro" id="IPR016032">
    <property type="entry name" value="Sig_transdc_resp-reg_C-effctor"/>
</dbReference>
<keyword evidence="3" id="KW-1185">Reference proteome</keyword>
<dbReference type="GO" id="GO:0005509">
    <property type="term" value="F:calcium ion binding"/>
    <property type="evidence" value="ECO:0007669"/>
    <property type="project" value="InterPro"/>
</dbReference>
<dbReference type="InterPro" id="IPR014879">
    <property type="entry name" value="Spo0A_C"/>
</dbReference>
<dbReference type="GO" id="GO:0003677">
    <property type="term" value="F:DNA binding"/>
    <property type="evidence" value="ECO:0007669"/>
    <property type="project" value="InterPro"/>
</dbReference>
<protein>
    <recommendedName>
        <fullName evidence="1">Sporulation initiation factor Spo0A C-terminal domain-containing protein</fullName>
    </recommendedName>
</protein>
<dbReference type="AlphaFoldDB" id="A0A5M9I0F5"/>
<evidence type="ECO:0000259" key="1">
    <source>
        <dbReference type="Pfam" id="PF08769"/>
    </source>
</evidence>
<dbReference type="RefSeq" id="WP_087150882.1">
    <property type="nucleotide sequence ID" value="NZ_VMSO01000010.1"/>
</dbReference>
<dbReference type="GO" id="GO:0005737">
    <property type="term" value="C:cytoplasm"/>
    <property type="evidence" value="ECO:0007669"/>
    <property type="project" value="InterPro"/>
</dbReference>
<dbReference type="GO" id="GO:0042173">
    <property type="term" value="P:regulation of sporulation resulting in formation of a cellular spore"/>
    <property type="evidence" value="ECO:0007669"/>
    <property type="project" value="InterPro"/>
</dbReference>
<dbReference type="GO" id="GO:0003700">
    <property type="term" value="F:DNA-binding transcription factor activity"/>
    <property type="evidence" value="ECO:0007669"/>
    <property type="project" value="InterPro"/>
</dbReference>
<evidence type="ECO:0000313" key="2">
    <source>
        <dbReference type="EMBL" id="KAA8501229.1"/>
    </source>
</evidence>
<dbReference type="Gene3D" id="1.10.10.10">
    <property type="entry name" value="Winged helix-like DNA-binding domain superfamily/Winged helix DNA-binding domain"/>
    <property type="match status" value="1"/>
</dbReference>
<evidence type="ECO:0000313" key="3">
    <source>
        <dbReference type="Proteomes" id="UP000322025"/>
    </source>
</evidence>
<accession>A0A5M9I0F5</accession>